<name>A0A3A1UX72_9BACL</name>
<evidence type="ECO:0000259" key="3">
    <source>
        <dbReference type="PROSITE" id="PS51782"/>
    </source>
</evidence>
<dbReference type="Pfam" id="PF01476">
    <property type="entry name" value="LysM"/>
    <property type="match status" value="2"/>
</dbReference>
<dbReference type="AlphaFoldDB" id="A0A3A1UX72"/>
<dbReference type="InterPro" id="IPR050570">
    <property type="entry name" value="Cell_wall_metabolism_enzyme"/>
</dbReference>
<comment type="caution">
    <text evidence="4">The sequence shown here is derived from an EMBL/GenBank/DDBJ whole genome shotgun (WGS) entry which is preliminary data.</text>
</comment>
<dbReference type="InterPro" id="IPR036779">
    <property type="entry name" value="LysM_dom_sf"/>
</dbReference>
<evidence type="ECO:0000313" key="5">
    <source>
        <dbReference type="Proteomes" id="UP000266482"/>
    </source>
</evidence>
<dbReference type="PANTHER" id="PTHR21666">
    <property type="entry name" value="PEPTIDASE-RELATED"/>
    <property type="match status" value="1"/>
</dbReference>
<protein>
    <submittedName>
        <fullName evidence="4">M23 family peptidase</fullName>
    </submittedName>
</protein>
<dbReference type="InterPro" id="IPR018392">
    <property type="entry name" value="LysM"/>
</dbReference>
<dbReference type="InterPro" id="IPR011055">
    <property type="entry name" value="Dup_hybrid_motif"/>
</dbReference>
<dbReference type="Proteomes" id="UP000266482">
    <property type="component" value="Unassembled WGS sequence"/>
</dbReference>
<evidence type="ECO:0000313" key="4">
    <source>
        <dbReference type="EMBL" id="RIX53128.1"/>
    </source>
</evidence>
<evidence type="ECO:0000256" key="1">
    <source>
        <dbReference type="ARBA" id="ARBA00022729"/>
    </source>
</evidence>
<organism evidence="4 5">
    <name type="scientific">Paenibacillus nanensis</name>
    <dbReference type="NCBI Taxonomy" id="393251"/>
    <lineage>
        <taxon>Bacteria</taxon>
        <taxon>Bacillati</taxon>
        <taxon>Bacillota</taxon>
        <taxon>Bacilli</taxon>
        <taxon>Bacillales</taxon>
        <taxon>Paenibacillaceae</taxon>
        <taxon>Paenibacillus</taxon>
    </lineage>
</organism>
<dbReference type="Pfam" id="PF01551">
    <property type="entry name" value="Peptidase_M23"/>
    <property type="match status" value="1"/>
</dbReference>
<reference evidence="4 5" key="1">
    <citation type="submission" date="2018-09" db="EMBL/GenBank/DDBJ databases">
        <title>Paenibacillus aracenensis nov. sp. isolated from a cave in southern Spain.</title>
        <authorList>
            <person name="Jurado V."/>
            <person name="Gutierrez-Patricio S."/>
            <person name="Gonzalez-Pimentel J.L."/>
            <person name="Miller A.Z."/>
            <person name="Laiz L."/>
            <person name="Saiz-Jimenez C."/>
        </authorList>
    </citation>
    <scope>NUCLEOTIDE SEQUENCE [LARGE SCALE GENOMIC DNA]</scope>
    <source>
        <strain evidence="4 5">DSM 22867</strain>
    </source>
</reference>
<dbReference type="SMART" id="SM00257">
    <property type="entry name" value="LysM"/>
    <property type="match status" value="2"/>
</dbReference>
<dbReference type="RefSeq" id="WP_119599708.1">
    <property type="nucleotide sequence ID" value="NZ_QXQA01000005.1"/>
</dbReference>
<feature type="signal peptide" evidence="2">
    <location>
        <begin position="1"/>
        <end position="26"/>
    </location>
</feature>
<keyword evidence="5" id="KW-1185">Reference proteome</keyword>
<dbReference type="PANTHER" id="PTHR21666:SF289">
    <property type="entry name" value="L-ALA--D-GLU ENDOPEPTIDASE"/>
    <property type="match status" value="1"/>
</dbReference>
<dbReference type="Gene3D" id="2.70.70.10">
    <property type="entry name" value="Glucose Permease (Domain IIA)"/>
    <property type="match status" value="1"/>
</dbReference>
<evidence type="ECO:0000256" key="2">
    <source>
        <dbReference type="SAM" id="SignalP"/>
    </source>
</evidence>
<dbReference type="SUPFAM" id="SSF51261">
    <property type="entry name" value="Duplicated hybrid motif"/>
    <property type="match status" value="1"/>
</dbReference>
<gene>
    <name evidence="4" type="ORF">D3P08_10865</name>
</gene>
<dbReference type="GO" id="GO:0004222">
    <property type="term" value="F:metalloendopeptidase activity"/>
    <property type="evidence" value="ECO:0007669"/>
    <property type="project" value="TreeGrafter"/>
</dbReference>
<dbReference type="OrthoDB" id="9810477at2"/>
<dbReference type="EMBL" id="QXQA01000005">
    <property type="protein sequence ID" value="RIX53128.1"/>
    <property type="molecule type" value="Genomic_DNA"/>
</dbReference>
<sequence length="280" mass="30336">MNHRLKKLIASSALVSLLAAAPVVSAAAYTVKSGDSLWKISTQYGTTVANLKSMNGLTSDTLYIGQTLNVPGTSADVETAYVQPGDTMWKIAQRYSVPTTKLIAANPQIANPNNIWTGLAINIPKKPSAYLNGKFPLANGTYTPYTNSYADSRSWAPDGTEIRQHEGVDIFAKEGTPVYSAMSGTVVKAGWNEYGGWRLTIRVDSSTEFYYAHLSKYASGIQEGSTVSAGQLIGYVGSTGYGPEGTSGKFLPHLHFGMYKRTPSYASTDPYLFLKWWELG</sequence>
<dbReference type="Gene3D" id="3.10.350.10">
    <property type="entry name" value="LysM domain"/>
    <property type="match status" value="2"/>
</dbReference>
<keyword evidence="1 2" id="KW-0732">Signal</keyword>
<dbReference type="PROSITE" id="PS51782">
    <property type="entry name" value="LYSM"/>
    <property type="match status" value="2"/>
</dbReference>
<feature type="chain" id="PRO_5039560102" evidence="2">
    <location>
        <begin position="27"/>
        <end position="280"/>
    </location>
</feature>
<feature type="domain" description="LysM" evidence="3">
    <location>
        <begin position="78"/>
        <end position="123"/>
    </location>
</feature>
<dbReference type="InterPro" id="IPR016047">
    <property type="entry name" value="M23ase_b-sheet_dom"/>
</dbReference>
<dbReference type="CDD" id="cd00118">
    <property type="entry name" value="LysM"/>
    <property type="match status" value="2"/>
</dbReference>
<proteinExistence type="predicted"/>
<feature type="domain" description="LysM" evidence="3">
    <location>
        <begin position="27"/>
        <end position="70"/>
    </location>
</feature>
<dbReference type="CDD" id="cd12797">
    <property type="entry name" value="M23_peptidase"/>
    <property type="match status" value="1"/>
</dbReference>
<accession>A0A3A1UX72</accession>